<organism evidence="4 5">
    <name type="scientific">Actinomadura geliboluensis</name>
    <dbReference type="NCBI Taxonomy" id="882440"/>
    <lineage>
        <taxon>Bacteria</taxon>
        <taxon>Bacillati</taxon>
        <taxon>Actinomycetota</taxon>
        <taxon>Actinomycetes</taxon>
        <taxon>Streptosporangiales</taxon>
        <taxon>Thermomonosporaceae</taxon>
        <taxon>Actinomadura</taxon>
    </lineage>
</organism>
<feature type="domain" description="UspA" evidence="3">
    <location>
        <begin position="86"/>
        <end position="214"/>
    </location>
</feature>
<dbReference type="Pfam" id="PF00582">
    <property type="entry name" value="Usp"/>
    <property type="match status" value="1"/>
</dbReference>
<feature type="region of interest" description="Disordered" evidence="2">
    <location>
        <begin position="16"/>
        <end position="76"/>
    </location>
</feature>
<reference evidence="4 5" key="1">
    <citation type="submission" date="2019-05" db="EMBL/GenBank/DDBJ databases">
        <title>Draft genome sequence of Actinomadura geliboluensis A8036.</title>
        <authorList>
            <person name="Saricaoglu S."/>
            <person name="Isik K."/>
        </authorList>
    </citation>
    <scope>NUCLEOTIDE SEQUENCE [LARGE SCALE GENOMIC DNA]</scope>
    <source>
        <strain evidence="4 5">A8036</strain>
    </source>
</reference>
<accession>A0A5S4G3E4</accession>
<dbReference type="OrthoDB" id="3478514at2"/>
<dbReference type="SUPFAM" id="SSF52402">
    <property type="entry name" value="Adenine nucleotide alpha hydrolases-like"/>
    <property type="match status" value="1"/>
</dbReference>
<evidence type="ECO:0000259" key="3">
    <source>
        <dbReference type="Pfam" id="PF00582"/>
    </source>
</evidence>
<dbReference type="InterPro" id="IPR006016">
    <property type="entry name" value="UspA"/>
</dbReference>
<dbReference type="InterPro" id="IPR006015">
    <property type="entry name" value="Universal_stress_UspA"/>
</dbReference>
<dbReference type="InterPro" id="IPR014729">
    <property type="entry name" value="Rossmann-like_a/b/a_fold"/>
</dbReference>
<proteinExistence type="inferred from homology"/>
<dbReference type="Proteomes" id="UP000305238">
    <property type="component" value="Unassembled WGS sequence"/>
</dbReference>
<evidence type="ECO:0000256" key="1">
    <source>
        <dbReference type="ARBA" id="ARBA00008791"/>
    </source>
</evidence>
<comment type="caution">
    <text evidence="4">The sequence shown here is derived from an EMBL/GenBank/DDBJ whole genome shotgun (WGS) entry which is preliminary data.</text>
</comment>
<dbReference type="PRINTS" id="PR01438">
    <property type="entry name" value="UNVRSLSTRESS"/>
</dbReference>
<evidence type="ECO:0000313" key="5">
    <source>
        <dbReference type="Proteomes" id="UP000305238"/>
    </source>
</evidence>
<dbReference type="Gene3D" id="3.40.50.620">
    <property type="entry name" value="HUPs"/>
    <property type="match status" value="1"/>
</dbReference>
<protein>
    <recommendedName>
        <fullName evidence="3">UspA domain-containing protein</fullName>
    </recommendedName>
</protein>
<name>A0A5S4G3E4_9ACTN</name>
<dbReference type="EMBL" id="VCKZ01000488">
    <property type="protein sequence ID" value="TMR27498.1"/>
    <property type="molecule type" value="Genomic_DNA"/>
</dbReference>
<keyword evidence="5" id="KW-1185">Reference proteome</keyword>
<evidence type="ECO:0000256" key="2">
    <source>
        <dbReference type="SAM" id="MobiDB-lite"/>
    </source>
</evidence>
<dbReference type="AlphaFoldDB" id="A0A5S4G3E4"/>
<comment type="similarity">
    <text evidence="1">Belongs to the universal stress protein A family.</text>
</comment>
<evidence type="ECO:0000313" key="4">
    <source>
        <dbReference type="EMBL" id="TMR27498.1"/>
    </source>
</evidence>
<gene>
    <name evidence="4" type="ORF">ETD96_39260</name>
</gene>
<sequence>MAHDVLLVPTSPSHLRAGRLHRAEGPPLTGTSAAASDGPDLGLGETRWRSKVPYPRGRTALTYGHPAREGGSDSRRSAMWVMPEHRSVVVGVDGSPNSMAALRRAAREALERHARLDVVRAIETDGATAPRPLRTAREWLRLRRLVAHAIPRAQHLNTRLRIVHGAPGEALAHAAAHAELLVIGARVHSEHGNPLGGDTVPVVRERARCPLVICADHTTESTAL</sequence>
<feature type="compositionally biased region" description="Basic and acidic residues" evidence="2">
    <location>
        <begin position="66"/>
        <end position="76"/>
    </location>
</feature>